<dbReference type="SUPFAM" id="SSF56634">
    <property type="entry name" value="Heme-dependent catalase-like"/>
    <property type="match status" value="1"/>
</dbReference>
<name>A0A918ESL6_9ACTN</name>
<organism evidence="1 2">
    <name type="scientific">Streptomyces ruber</name>
    <dbReference type="NCBI Taxonomy" id="83378"/>
    <lineage>
        <taxon>Bacteria</taxon>
        <taxon>Bacillati</taxon>
        <taxon>Actinomycetota</taxon>
        <taxon>Actinomycetes</taxon>
        <taxon>Kitasatosporales</taxon>
        <taxon>Streptomycetaceae</taxon>
        <taxon>Streptomyces</taxon>
    </lineage>
</organism>
<dbReference type="GO" id="GO:0020037">
    <property type="term" value="F:heme binding"/>
    <property type="evidence" value="ECO:0007669"/>
    <property type="project" value="InterPro"/>
</dbReference>
<accession>A0A918ESL6</accession>
<evidence type="ECO:0008006" key="3">
    <source>
        <dbReference type="Google" id="ProtNLM"/>
    </source>
</evidence>
<dbReference type="EMBL" id="BMQK01000008">
    <property type="protein sequence ID" value="GGQ65904.1"/>
    <property type="molecule type" value="Genomic_DNA"/>
</dbReference>
<comment type="caution">
    <text evidence="1">The sequence shown here is derived from an EMBL/GenBank/DDBJ whole genome shotgun (WGS) entry which is preliminary data.</text>
</comment>
<dbReference type="AlphaFoldDB" id="A0A918ESL6"/>
<dbReference type="InterPro" id="IPR020835">
    <property type="entry name" value="Catalase_sf"/>
</dbReference>
<evidence type="ECO:0000313" key="2">
    <source>
        <dbReference type="Proteomes" id="UP000620156"/>
    </source>
</evidence>
<sequence length="257" mass="27263">MGERVVRSVTPGPRTLPRTPLRPLAAAEAGFRSLARLRGAPALHPQGLTCTAELEVVDDGGGPWGAPWLDAPGRYPATVRLSRAAGLPRRLPDALGLAVRVERADGTLDLLLTSSGRGRITRHLPLPRVDALSGPCSSLLSYRIGGRSCLLAAFPRRTRQAPVHADPASLREALAGGPLVLDLCAAPSGRSRRGAWRAFALLTVREPLPVRQEDSPGFDVYAHSAPGFAPGGTLAAIRRAAYRGSRAGRRVVPDRQD</sequence>
<proteinExistence type="predicted"/>
<reference evidence="1" key="1">
    <citation type="journal article" date="2014" name="Int. J. Syst. Evol. Microbiol.">
        <title>Complete genome sequence of Corynebacterium casei LMG S-19264T (=DSM 44701T), isolated from a smear-ripened cheese.</title>
        <authorList>
            <consortium name="US DOE Joint Genome Institute (JGI-PGF)"/>
            <person name="Walter F."/>
            <person name="Albersmeier A."/>
            <person name="Kalinowski J."/>
            <person name="Ruckert C."/>
        </authorList>
    </citation>
    <scope>NUCLEOTIDE SEQUENCE</scope>
    <source>
        <strain evidence="1">JCM 3131</strain>
    </source>
</reference>
<gene>
    <name evidence="1" type="ORF">GCM10010145_39750</name>
</gene>
<protein>
    <recommendedName>
        <fullName evidence="3">Phosphodiesterase</fullName>
    </recommendedName>
</protein>
<reference evidence="1" key="2">
    <citation type="submission" date="2020-09" db="EMBL/GenBank/DDBJ databases">
        <authorList>
            <person name="Sun Q."/>
            <person name="Ohkuma M."/>
        </authorList>
    </citation>
    <scope>NUCLEOTIDE SEQUENCE</scope>
    <source>
        <strain evidence="1">JCM 3131</strain>
    </source>
</reference>
<dbReference type="Proteomes" id="UP000620156">
    <property type="component" value="Unassembled WGS sequence"/>
</dbReference>
<evidence type="ECO:0000313" key="1">
    <source>
        <dbReference type="EMBL" id="GGQ65904.1"/>
    </source>
</evidence>
<keyword evidence="2" id="KW-1185">Reference proteome</keyword>